<name>C7NK57_KYTSD</name>
<dbReference type="InterPro" id="IPR038078">
    <property type="entry name" value="PhoU-like_sf"/>
</dbReference>
<dbReference type="eggNOG" id="COG0704">
    <property type="taxonomic scope" value="Bacteria"/>
</dbReference>
<dbReference type="GO" id="GO:0006817">
    <property type="term" value="P:phosphate ion transport"/>
    <property type="evidence" value="ECO:0007669"/>
    <property type="project" value="UniProtKB-KW"/>
</dbReference>
<evidence type="ECO:0000256" key="1">
    <source>
        <dbReference type="ARBA" id="ARBA00004496"/>
    </source>
</evidence>
<evidence type="ECO:0000256" key="2">
    <source>
        <dbReference type="ARBA" id="ARBA00008107"/>
    </source>
</evidence>
<feature type="domain" description="PhoU" evidence="8">
    <location>
        <begin position="121"/>
        <end position="202"/>
    </location>
</feature>
<dbReference type="Gene3D" id="1.20.58.220">
    <property type="entry name" value="Phosphate transport system protein phou homolog 2, domain 2"/>
    <property type="match status" value="1"/>
</dbReference>
<dbReference type="GO" id="GO:0030643">
    <property type="term" value="P:intracellular phosphate ion homeostasis"/>
    <property type="evidence" value="ECO:0007669"/>
    <property type="project" value="InterPro"/>
</dbReference>
<dbReference type="PANTHER" id="PTHR42930:SF3">
    <property type="entry name" value="PHOSPHATE-SPECIFIC TRANSPORT SYSTEM ACCESSORY PROTEIN PHOU"/>
    <property type="match status" value="1"/>
</dbReference>
<dbReference type="KEGG" id="kse:Ksed_03680"/>
<dbReference type="NCBIfam" id="TIGR02135">
    <property type="entry name" value="phoU_full"/>
    <property type="match status" value="1"/>
</dbReference>
<keyword evidence="4 7" id="KW-0813">Transport</keyword>
<dbReference type="STRING" id="478801.Ksed_03680"/>
<dbReference type="GO" id="GO:0005737">
    <property type="term" value="C:cytoplasm"/>
    <property type="evidence" value="ECO:0007669"/>
    <property type="project" value="UniProtKB-SubCell"/>
</dbReference>
<dbReference type="RefSeq" id="WP_012801862.1">
    <property type="nucleotide sequence ID" value="NC_013169.1"/>
</dbReference>
<dbReference type="HOGENOM" id="CLU_078518_1_0_11"/>
<feature type="domain" description="PhoU" evidence="8">
    <location>
        <begin position="17"/>
        <end position="104"/>
    </location>
</feature>
<keyword evidence="5 7" id="KW-0963">Cytoplasm</keyword>
<comment type="similarity">
    <text evidence="2 7">Belongs to the PhoU family.</text>
</comment>
<dbReference type="InterPro" id="IPR028366">
    <property type="entry name" value="PhoU"/>
</dbReference>
<sequence length="226" mass="24843">MRTNFTRALEAMSAQMVEMNRLVAGAVDGANRALGTADGSLAERVISGDDRIDAFYAEIEENAIELLARESPVARDLRLVVTSLQLSASLERTGDLARHVAELVRMRYPELTVPAPARPTIAEMGRLAHSLVQEAGDALATHRADAADRLETLDDSLDALHLKVFDIVREHITDTQEAVDLTLLSRYYERMGDHSVSVGRRVDYLVTGELDRPGDEAHVVTLPRTS</sequence>
<dbReference type="PANTHER" id="PTHR42930">
    <property type="entry name" value="PHOSPHATE-SPECIFIC TRANSPORT SYSTEM ACCESSORY PROTEIN PHOU"/>
    <property type="match status" value="1"/>
</dbReference>
<dbReference type="PIRSF" id="PIRSF003107">
    <property type="entry name" value="PhoU"/>
    <property type="match status" value="1"/>
</dbReference>
<dbReference type="InterPro" id="IPR026022">
    <property type="entry name" value="PhoU_dom"/>
</dbReference>
<evidence type="ECO:0000256" key="5">
    <source>
        <dbReference type="ARBA" id="ARBA00022490"/>
    </source>
</evidence>
<keyword evidence="10" id="KW-1185">Reference proteome</keyword>
<dbReference type="GO" id="GO:0045936">
    <property type="term" value="P:negative regulation of phosphate metabolic process"/>
    <property type="evidence" value="ECO:0007669"/>
    <property type="project" value="InterPro"/>
</dbReference>
<evidence type="ECO:0000256" key="6">
    <source>
        <dbReference type="ARBA" id="ARBA00022592"/>
    </source>
</evidence>
<evidence type="ECO:0000259" key="8">
    <source>
        <dbReference type="Pfam" id="PF01895"/>
    </source>
</evidence>
<protein>
    <recommendedName>
        <fullName evidence="7">Phosphate-specific transport system accessory protein PhoU</fullName>
    </recommendedName>
</protein>
<proteinExistence type="inferred from homology"/>
<dbReference type="SUPFAM" id="SSF109755">
    <property type="entry name" value="PhoU-like"/>
    <property type="match status" value="1"/>
</dbReference>
<evidence type="ECO:0000313" key="10">
    <source>
        <dbReference type="Proteomes" id="UP000006666"/>
    </source>
</evidence>
<organism evidence="9 10">
    <name type="scientific">Kytococcus sedentarius (strain ATCC 14392 / DSM 20547 / JCM 11482 / CCUG 33030 / NBRC 15357 / NCTC 11040 / CCM 314 / 541)</name>
    <name type="common">Micrococcus sedentarius</name>
    <dbReference type="NCBI Taxonomy" id="478801"/>
    <lineage>
        <taxon>Bacteria</taxon>
        <taxon>Bacillati</taxon>
        <taxon>Actinomycetota</taxon>
        <taxon>Actinomycetes</taxon>
        <taxon>Micrococcales</taxon>
        <taxon>Kytococcaceae</taxon>
        <taxon>Kytococcus</taxon>
    </lineage>
</organism>
<evidence type="ECO:0000313" key="9">
    <source>
        <dbReference type="EMBL" id="ACV05444.1"/>
    </source>
</evidence>
<dbReference type="AlphaFoldDB" id="C7NK57"/>
<evidence type="ECO:0000256" key="3">
    <source>
        <dbReference type="ARBA" id="ARBA00011738"/>
    </source>
</evidence>
<evidence type="ECO:0000256" key="7">
    <source>
        <dbReference type="PIRNR" id="PIRNR003107"/>
    </source>
</evidence>
<comment type="subcellular location">
    <subcellularLocation>
        <location evidence="1 7">Cytoplasm</location>
    </subcellularLocation>
</comment>
<keyword evidence="6 7" id="KW-0592">Phosphate transport</keyword>
<dbReference type="FunFam" id="1.20.58.220:FF:000004">
    <property type="entry name" value="Phosphate-specific transport system accessory protein PhoU"/>
    <property type="match status" value="1"/>
</dbReference>
<evidence type="ECO:0000256" key="4">
    <source>
        <dbReference type="ARBA" id="ARBA00022448"/>
    </source>
</evidence>
<accession>C7NK57</accession>
<dbReference type="Proteomes" id="UP000006666">
    <property type="component" value="Chromosome"/>
</dbReference>
<dbReference type="EMBL" id="CP001686">
    <property type="protein sequence ID" value="ACV05444.1"/>
    <property type="molecule type" value="Genomic_DNA"/>
</dbReference>
<dbReference type="Pfam" id="PF01895">
    <property type="entry name" value="PhoU"/>
    <property type="match status" value="2"/>
</dbReference>
<gene>
    <name evidence="9" type="ordered locus">Ksed_03680</name>
</gene>
<reference evidence="9 10" key="1">
    <citation type="journal article" date="2009" name="Stand. Genomic Sci.">
        <title>Complete genome sequence of Kytococcus sedentarius type strain (541).</title>
        <authorList>
            <person name="Sims D."/>
            <person name="Brettin T."/>
            <person name="Detter J.C."/>
            <person name="Han C."/>
            <person name="Lapidus A."/>
            <person name="Copeland A."/>
            <person name="Glavina Del Rio T."/>
            <person name="Nolan M."/>
            <person name="Chen F."/>
            <person name="Lucas S."/>
            <person name="Tice H."/>
            <person name="Cheng J.F."/>
            <person name="Bruce D."/>
            <person name="Goodwin L."/>
            <person name="Pitluck S."/>
            <person name="Ovchinnikova G."/>
            <person name="Pati A."/>
            <person name="Ivanova N."/>
            <person name="Mavrommatis K."/>
            <person name="Chen A."/>
            <person name="Palaniappan K."/>
            <person name="D'haeseleer P."/>
            <person name="Chain P."/>
            <person name="Bristow J."/>
            <person name="Eisen J.A."/>
            <person name="Markowitz V."/>
            <person name="Hugenholtz P."/>
            <person name="Schneider S."/>
            <person name="Goker M."/>
            <person name="Pukall R."/>
            <person name="Kyrpides N.C."/>
            <person name="Klenk H.P."/>
        </authorList>
    </citation>
    <scope>NUCLEOTIDE SEQUENCE [LARGE SCALE GENOMIC DNA]</scope>
    <source>
        <strain evidence="10">ATCC 14392 / DSM 20547 / JCM 11482 / CCUG 33030 / NBRC 15357 / NCTC 11040 / CCM 314 / 541</strain>
    </source>
</reference>
<comment type="subunit">
    <text evidence="3 7">Homodimer.</text>
</comment>
<comment type="function">
    <text evidence="7">Plays a role in the regulation of phosphate uptake.</text>
</comment>